<evidence type="ECO:0000256" key="1">
    <source>
        <dbReference type="ARBA" id="ARBA00010515"/>
    </source>
</evidence>
<dbReference type="InterPro" id="IPR033140">
    <property type="entry name" value="Lipase_GDXG_put_SER_AS"/>
</dbReference>
<proteinExistence type="inferred from homology"/>
<gene>
    <name evidence="5" type="ORF">E3N88_06178</name>
</gene>
<dbReference type="PANTHER" id="PTHR23024">
    <property type="entry name" value="ARYLACETAMIDE DEACETYLASE"/>
    <property type="match status" value="1"/>
</dbReference>
<dbReference type="Proteomes" id="UP000326396">
    <property type="component" value="Linkage Group LG11"/>
</dbReference>
<evidence type="ECO:0000313" key="6">
    <source>
        <dbReference type="Proteomes" id="UP000326396"/>
    </source>
</evidence>
<dbReference type="PROSITE" id="PS01173">
    <property type="entry name" value="LIPASE_GDXG_HIS"/>
    <property type="match status" value="1"/>
</dbReference>
<dbReference type="SUPFAM" id="SSF53474">
    <property type="entry name" value="alpha/beta-Hydrolases"/>
    <property type="match status" value="1"/>
</dbReference>
<reference evidence="5 6" key="1">
    <citation type="submission" date="2019-05" db="EMBL/GenBank/DDBJ databases">
        <title>Mikania micrantha, genome provides insights into the molecular mechanism of rapid growth.</title>
        <authorList>
            <person name="Liu B."/>
        </authorList>
    </citation>
    <scope>NUCLEOTIDE SEQUENCE [LARGE SCALE GENOMIC DNA]</scope>
    <source>
        <strain evidence="5">NLD-2019</strain>
        <tissue evidence="5">Leaf</tissue>
    </source>
</reference>
<dbReference type="Gene3D" id="3.40.50.1820">
    <property type="entry name" value="alpha/beta hydrolase"/>
    <property type="match status" value="1"/>
</dbReference>
<sequence length="252" mass="27230">MDSTKNESTHDSNPFLRFYKNGKIQRPIGTPIVPPSDDPTAAVISKDVVISADPSISARLYRPSTAAAAKLPLIIYIHGGAFSIESAFSTLYHSHLNVLTATSSVVAVSIEYRLAPEHLVPICYEDCWEAIKWVGQTSDPWIKHHADLNRVFLAGDSAGANIAHNLAVRVGVEGPGLGLKIVGMALVHPYFEFDEPSKLWMYICPGSSGINDPRINPAADPGLLEKIVCGKVQVVVAGKISIERGHGVTTRR</sequence>
<evidence type="ECO:0000256" key="2">
    <source>
        <dbReference type="ARBA" id="ARBA00022801"/>
    </source>
</evidence>
<keyword evidence="6" id="KW-1185">Reference proteome</keyword>
<feature type="active site" evidence="3">
    <location>
        <position position="157"/>
    </location>
</feature>
<dbReference type="InterPro" id="IPR029058">
    <property type="entry name" value="AB_hydrolase_fold"/>
</dbReference>
<name>A0A5N6PNW6_9ASTR</name>
<evidence type="ECO:0000313" key="5">
    <source>
        <dbReference type="EMBL" id="KAD6795282.1"/>
    </source>
</evidence>
<feature type="domain" description="Alpha/beta hydrolase fold-3" evidence="4">
    <location>
        <begin position="74"/>
        <end position="193"/>
    </location>
</feature>
<protein>
    <recommendedName>
        <fullName evidence="4">Alpha/beta hydrolase fold-3 domain-containing protein</fullName>
    </recommendedName>
</protein>
<organism evidence="5 6">
    <name type="scientific">Mikania micrantha</name>
    <name type="common">bitter vine</name>
    <dbReference type="NCBI Taxonomy" id="192012"/>
    <lineage>
        <taxon>Eukaryota</taxon>
        <taxon>Viridiplantae</taxon>
        <taxon>Streptophyta</taxon>
        <taxon>Embryophyta</taxon>
        <taxon>Tracheophyta</taxon>
        <taxon>Spermatophyta</taxon>
        <taxon>Magnoliopsida</taxon>
        <taxon>eudicotyledons</taxon>
        <taxon>Gunneridae</taxon>
        <taxon>Pentapetalae</taxon>
        <taxon>asterids</taxon>
        <taxon>campanulids</taxon>
        <taxon>Asterales</taxon>
        <taxon>Asteraceae</taxon>
        <taxon>Asteroideae</taxon>
        <taxon>Heliantheae alliance</taxon>
        <taxon>Eupatorieae</taxon>
        <taxon>Mikania</taxon>
    </lineage>
</organism>
<dbReference type="PANTHER" id="PTHR23024:SF479">
    <property type="entry name" value="CARBOXYLESTERASE 2-RELATED"/>
    <property type="match status" value="1"/>
</dbReference>
<evidence type="ECO:0000259" key="4">
    <source>
        <dbReference type="Pfam" id="PF07859"/>
    </source>
</evidence>
<dbReference type="InterPro" id="IPR002168">
    <property type="entry name" value="Lipase_GDXG_HIS_AS"/>
</dbReference>
<dbReference type="AlphaFoldDB" id="A0A5N6PNW6"/>
<comment type="caution">
    <text evidence="5">The sequence shown here is derived from an EMBL/GenBank/DDBJ whole genome shotgun (WGS) entry which is preliminary data.</text>
</comment>
<dbReference type="InterPro" id="IPR050466">
    <property type="entry name" value="Carboxylest/Gibb_receptor"/>
</dbReference>
<dbReference type="Pfam" id="PF07859">
    <property type="entry name" value="Abhydrolase_3"/>
    <property type="match status" value="1"/>
</dbReference>
<dbReference type="OrthoDB" id="408631at2759"/>
<comment type="similarity">
    <text evidence="1">Belongs to the 'GDXG' lipolytic enzyme family.</text>
</comment>
<keyword evidence="2" id="KW-0378">Hydrolase</keyword>
<accession>A0A5N6PNW6</accession>
<dbReference type="EMBL" id="SZYD01000003">
    <property type="protein sequence ID" value="KAD6795282.1"/>
    <property type="molecule type" value="Genomic_DNA"/>
</dbReference>
<dbReference type="GO" id="GO:0016787">
    <property type="term" value="F:hydrolase activity"/>
    <property type="evidence" value="ECO:0007669"/>
    <property type="project" value="UniProtKB-KW"/>
</dbReference>
<dbReference type="PROSITE" id="PS01174">
    <property type="entry name" value="LIPASE_GDXG_SER"/>
    <property type="match status" value="1"/>
</dbReference>
<evidence type="ECO:0000256" key="3">
    <source>
        <dbReference type="PROSITE-ProRule" id="PRU10038"/>
    </source>
</evidence>
<dbReference type="InterPro" id="IPR013094">
    <property type="entry name" value="AB_hydrolase_3"/>
</dbReference>